<feature type="region of interest" description="Disordered" evidence="1">
    <location>
        <begin position="1"/>
        <end position="20"/>
    </location>
</feature>
<dbReference type="PaxDb" id="2903-EOD23543"/>
<sequence length="369" mass="39169">MLTPATGNKQPPSPAEATLSTCDATVTPNDFLARDAPAAEAMRHLSAPRAVKQAGLNGVMAEIVVARCVFRHLDLYSAGALCVASMECGKTASSLCLQPEFWEGREQEGSRPVSPMAFFAASAFMRLPPHVLTTAASGLEDMLLREGARGRKWYRGLVGDASLVAIEASLGHILRRNVSWHSSQALIQGASPWRAEAIARFFLAFWPADSPYPRTEFDSEVLAEEFVRFSRAAGIVGDVSDIGVFRVIKAVLASGSAGDDAAPWAPEPKAAWVASLLLFPTPPRAVDPALTFSLADVLPLGASLGLKGDDSEALEKLVRELGQSCDVPRAADAQQAPSPPLSEHDADLVEPPPPLEFTCLPYAGSSVAL</sequence>
<feature type="region of interest" description="Disordered" evidence="1">
    <location>
        <begin position="328"/>
        <end position="350"/>
    </location>
</feature>
<protein>
    <submittedName>
        <fullName evidence="2">Uncharacterized protein</fullName>
    </submittedName>
</protein>
<name>A0A0D3JJ58_EMIH1</name>
<dbReference type="HOGENOM" id="CLU_802736_0_0_1"/>
<dbReference type="KEGG" id="ehx:EMIHUDRAFT_239538"/>
<reference evidence="3" key="1">
    <citation type="journal article" date="2013" name="Nature">
        <title>Pan genome of the phytoplankton Emiliania underpins its global distribution.</title>
        <authorList>
            <person name="Read B.A."/>
            <person name="Kegel J."/>
            <person name="Klute M.J."/>
            <person name="Kuo A."/>
            <person name="Lefebvre S.C."/>
            <person name="Maumus F."/>
            <person name="Mayer C."/>
            <person name="Miller J."/>
            <person name="Monier A."/>
            <person name="Salamov A."/>
            <person name="Young J."/>
            <person name="Aguilar M."/>
            <person name="Claverie J.M."/>
            <person name="Frickenhaus S."/>
            <person name="Gonzalez K."/>
            <person name="Herman E.K."/>
            <person name="Lin Y.C."/>
            <person name="Napier J."/>
            <person name="Ogata H."/>
            <person name="Sarno A.F."/>
            <person name="Shmutz J."/>
            <person name="Schroeder D."/>
            <person name="de Vargas C."/>
            <person name="Verret F."/>
            <person name="von Dassow P."/>
            <person name="Valentin K."/>
            <person name="Van de Peer Y."/>
            <person name="Wheeler G."/>
            <person name="Dacks J.B."/>
            <person name="Delwiche C.F."/>
            <person name="Dyhrman S.T."/>
            <person name="Glockner G."/>
            <person name="John U."/>
            <person name="Richards T."/>
            <person name="Worden A.Z."/>
            <person name="Zhang X."/>
            <person name="Grigoriev I.V."/>
            <person name="Allen A.E."/>
            <person name="Bidle K."/>
            <person name="Borodovsky M."/>
            <person name="Bowler C."/>
            <person name="Brownlee C."/>
            <person name="Cock J.M."/>
            <person name="Elias M."/>
            <person name="Gladyshev V.N."/>
            <person name="Groth M."/>
            <person name="Guda C."/>
            <person name="Hadaegh A."/>
            <person name="Iglesias-Rodriguez M.D."/>
            <person name="Jenkins J."/>
            <person name="Jones B.M."/>
            <person name="Lawson T."/>
            <person name="Leese F."/>
            <person name="Lindquist E."/>
            <person name="Lobanov A."/>
            <person name="Lomsadze A."/>
            <person name="Malik S.B."/>
            <person name="Marsh M.E."/>
            <person name="Mackinder L."/>
            <person name="Mock T."/>
            <person name="Mueller-Roeber B."/>
            <person name="Pagarete A."/>
            <person name="Parker M."/>
            <person name="Probert I."/>
            <person name="Quesneville H."/>
            <person name="Raines C."/>
            <person name="Rensing S.A."/>
            <person name="Riano-Pachon D.M."/>
            <person name="Richier S."/>
            <person name="Rokitta S."/>
            <person name="Shiraiwa Y."/>
            <person name="Soanes D.M."/>
            <person name="van der Giezen M."/>
            <person name="Wahlund T.M."/>
            <person name="Williams B."/>
            <person name="Wilson W."/>
            <person name="Wolfe G."/>
            <person name="Wurch L.L."/>
        </authorList>
    </citation>
    <scope>NUCLEOTIDE SEQUENCE</scope>
</reference>
<evidence type="ECO:0000256" key="1">
    <source>
        <dbReference type="SAM" id="MobiDB-lite"/>
    </source>
</evidence>
<keyword evidence="3" id="KW-1185">Reference proteome</keyword>
<dbReference type="RefSeq" id="XP_005775972.1">
    <property type="nucleotide sequence ID" value="XM_005775915.1"/>
</dbReference>
<dbReference type="AlphaFoldDB" id="A0A0D3JJ58"/>
<accession>A0A0D3JJ58</accession>
<organism evidence="2 3">
    <name type="scientific">Emiliania huxleyi (strain CCMP1516)</name>
    <dbReference type="NCBI Taxonomy" id="280463"/>
    <lineage>
        <taxon>Eukaryota</taxon>
        <taxon>Haptista</taxon>
        <taxon>Haptophyta</taxon>
        <taxon>Prymnesiophyceae</taxon>
        <taxon>Isochrysidales</taxon>
        <taxon>Noelaerhabdaceae</taxon>
        <taxon>Emiliania</taxon>
    </lineage>
</organism>
<dbReference type="GeneID" id="17269089"/>
<reference evidence="2" key="2">
    <citation type="submission" date="2024-10" db="UniProtKB">
        <authorList>
            <consortium name="EnsemblProtists"/>
        </authorList>
    </citation>
    <scope>IDENTIFICATION</scope>
</reference>
<dbReference type="Proteomes" id="UP000013827">
    <property type="component" value="Unassembled WGS sequence"/>
</dbReference>
<dbReference type="EnsemblProtists" id="EOD23543">
    <property type="protein sequence ID" value="EOD23543"/>
    <property type="gene ID" value="EMIHUDRAFT_239538"/>
</dbReference>
<evidence type="ECO:0000313" key="2">
    <source>
        <dbReference type="EnsemblProtists" id="EOD23543"/>
    </source>
</evidence>
<feature type="compositionally biased region" description="Polar residues" evidence="1">
    <location>
        <begin position="1"/>
        <end position="10"/>
    </location>
</feature>
<evidence type="ECO:0000313" key="3">
    <source>
        <dbReference type="Proteomes" id="UP000013827"/>
    </source>
</evidence>
<proteinExistence type="predicted"/>